<dbReference type="SUPFAM" id="SSF56349">
    <property type="entry name" value="DNA breaking-rejoining enzymes"/>
    <property type="match status" value="1"/>
</dbReference>
<reference evidence="3 4" key="1">
    <citation type="submission" date="2018-12" db="EMBL/GenBank/DDBJ databases">
        <title>Bacillus yapensis draft genome sequence.</title>
        <authorList>
            <person name="Yu L."/>
            <person name="Xu X."/>
            <person name="Tang X."/>
        </authorList>
    </citation>
    <scope>NUCLEOTIDE SEQUENCE [LARGE SCALE GENOMIC DNA]</scope>
    <source>
        <strain evidence="3 4">XXST-01</strain>
    </source>
</reference>
<dbReference type="InterPro" id="IPR013762">
    <property type="entry name" value="Integrase-like_cat_sf"/>
</dbReference>
<evidence type="ECO:0000313" key="3">
    <source>
        <dbReference type="EMBL" id="RTR30524.1"/>
    </source>
</evidence>
<evidence type="ECO:0000256" key="1">
    <source>
        <dbReference type="ARBA" id="ARBA00023125"/>
    </source>
</evidence>
<organism evidence="3 4">
    <name type="scientific">Bacillus yapensis</name>
    <dbReference type="NCBI Taxonomy" id="2492960"/>
    <lineage>
        <taxon>Bacteria</taxon>
        <taxon>Bacillati</taxon>
        <taxon>Bacillota</taxon>
        <taxon>Bacilli</taxon>
        <taxon>Bacillales</taxon>
        <taxon>Bacillaceae</taxon>
        <taxon>Bacillus</taxon>
    </lineage>
</organism>
<sequence length="393" mass="45887">MGRNQRKIVSIKPNVKFVVRAIMAQYAETSTGEPIEKQYACIKIKNEDTNVEVIHPLSTEFILDNWKNAQYNTMKAPANTIAMFLNFLISDKSNKVKSLIELKSDHVINFLSELSYKRTPKNTVKKHEKYIEKFFDFLNEKKIIDHTLKIKDVQYFYSKPKPRLHKLPDEYILTFLEIAYQTDSKIAFALYLQFFGGLRTGEICNLRIKDLQLIGDKGEYGFIVDLSEDRNLRKDITNTSGSSYIKSKRRQIVFGFKDWSTLFYEKHMNNLTDVMKLNGETPLFPNQKGLAMTGNNYYYHFNKTKKIFLKYLRDSENMADRNNALALEAERWASHIGRGIFSNLLAEEADNLYDVSFPRGDKGFDSVKPYLASTKRIKEKLEKKIDEIYKKKE</sequence>
<proteinExistence type="predicted"/>
<accession>A0A431W5B0</accession>
<dbReference type="Proteomes" id="UP000271374">
    <property type="component" value="Unassembled WGS sequence"/>
</dbReference>
<dbReference type="AlphaFoldDB" id="A0A431W5B0"/>
<dbReference type="OrthoDB" id="2206342at2"/>
<name>A0A431W5B0_9BACI</name>
<evidence type="ECO:0000313" key="4">
    <source>
        <dbReference type="Proteomes" id="UP000271374"/>
    </source>
</evidence>
<dbReference type="Gene3D" id="1.10.150.130">
    <property type="match status" value="1"/>
</dbReference>
<keyword evidence="4" id="KW-1185">Reference proteome</keyword>
<dbReference type="GO" id="GO:0015074">
    <property type="term" value="P:DNA integration"/>
    <property type="evidence" value="ECO:0007669"/>
    <property type="project" value="InterPro"/>
</dbReference>
<evidence type="ECO:0000256" key="2">
    <source>
        <dbReference type="ARBA" id="ARBA00023172"/>
    </source>
</evidence>
<comment type="caution">
    <text evidence="3">The sequence shown here is derived from an EMBL/GenBank/DDBJ whole genome shotgun (WGS) entry which is preliminary data.</text>
</comment>
<dbReference type="GO" id="GO:0006310">
    <property type="term" value="P:DNA recombination"/>
    <property type="evidence" value="ECO:0007669"/>
    <property type="project" value="UniProtKB-KW"/>
</dbReference>
<evidence type="ECO:0008006" key="5">
    <source>
        <dbReference type="Google" id="ProtNLM"/>
    </source>
</evidence>
<dbReference type="EMBL" id="RXNT01000010">
    <property type="protein sequence ID" value="RTR30524.1"/>
    <property type="molecule type" value="Genomic_DNA"/>
</dbReference>
<dbReference type="InterPro" id="IPR010998">
    <property type="entry name" value="Integrase_recombinase_N"/>
</dbReference>
<keyword evidence="2" id="KW-0233">DNA recombination</keyword>
<keyword evidence="1" id="KW-0238">DNA-binding</keyword>
<dbReference type="Gene3D" id="1.10.443.10">
    <property type="entry name" value="Intergrase catalytic core"/>
    <property type="match status" value="1"/>
</dbReference>
<dbReference type="RefSeq" id="WP_126409196.1">
    <property type="nucleotide sequence ID" value="NZ_RXNT01000010.1"/>
</dbReference>
<dbReference type="InterPro" id="IPR011010">
    <property type="entry name" value="DNA_brk_join_enz"/>
</dbReference>
<gene>
    <name evidence="3" type="ORF">EKG37_13580</name>
</gene>
<dbReference type="GO" id="GO:0003677">
    <property type="term" value="F:DNA binding"/>
    <property type="evidence" value="ECO:0007669"/>
    <property type="project" value="UniProtKB-KW"/>
</dbReference>
<protein>
    <recommendedName>
        <fullName evidence="5">Core-binding (CB) domain-containing protein</fullName>
    </recommendedName>
</protein>